<protein>
    <recommendedName>
        <fullName evidence="1">C2 domain-containing protein</fullName>
    </recommendedName>
</protein>
<dbReference type="InterPro" id="IPR000008">
    <property type="entry name" value="C2_dom"/>
</dbReference>
<evidence type="ECO:0000259" key="1">
    <source>
        <dbReference type="PROSITE" id="PS50004"/>
    </source>
</evidence>
<reference evidence="2" key="3">
    <citation type="submission" date="2025-09" db="UniProtKB">
        <authorList>
            <consortium name="Ensembl"/>
        </authorList>
    </citation>
    <scope>IDENTIFICATION</scope>
</reference>
<reference evidence="2" key="2">
    <citation type="submission" date="2025-08" db="UniProtKB">
        <authorList>
            <consortium name="Ensembl"/>
        </authorList>
    </citation>
    <scope>IDENTIFICATION</scope>
</reference>
<dbReference type="AlphaFoldDB" id="A0A803TFX5"/>
<organism evidence="2 3">
    <name type="scientific">Anolis carolinensis</name>
    <name type="common">Green anole</name>
    <name type="synonym">American chameleon</name>
    <dbReference type="NCBI Taxonomy" id="28377"/>
    <lineage>
        <taxon>Eukaryota</taxon>
        <taxon>Metazoa</taxon>
        <taxon>Chordata</taxon>
        <taxon>Craniata</taxon>
        <taxon>Vertebrata</taxon>
        <taxon>Euteleostomi</taxon>
        <taxon>Lepidosauria</taxon>
        <taxon>Squamata</taxon>
        <taxon>Bifurcata</taxon>
        <taxon>Unidentata</taxon>
        <taxon>Episquamata</taxon>
        <taxon>Toxicofera</taxon>
        <taxon>Iguania</taxon>
        <taxon>Dactyloidae</taxon>
        <taxon>Anolis</taxon>
    </lineage>
</organism>
<reference evidence="2" key="1">
    <citation type="submission" date="2009-12" db="EMBL/GenBank/DDBJ databases">
        <title>The Genome Sequence of Anolis carolinensis (Green Anole Lizard).</title>
        <authorList>
            <consortium name="The Genome Sequencing Platform"/>
            <person name="Di Palma F."/>
            <person name="Alfoldi J."/>
            <person name="Heiman D."/>
            <person name="Young S."/>
            <person name="Grabherr M."/>
            <person name="Johnson J."/>
            <person name="Lander E.S."/>
            <person name="Lindblad-Toh K."/>
        </authorList>
    </citation>
    <scope>NUCLEOTIDE SEQUENCE [LARGE SCALE GENOMIC DNA]</scope>
    <source>
        <strain evidence="2">JBL SC #1</strain>
    </source>
</reference>
<dbReference type="InterPro" id="IPR035892">
    <property type="entry name" value="C2_domain_sf"/>
</dbReference>
<dbReference type="OrthoDB" id="5855668at2759"/>
<evidence type="ECO:0000313" key="3">
    <source>
        <dbReference type="Proteomes" id="UP000001646"/>
    </source>
</evidence>
<dbReference type="PANTHER" id="PTHR10857">
    <property type="entry name" value="COPINE"/>
    <property type="match status" value="1"/>
</dbReference>
<dbReference type="Pfam" id="PF00168">
    <property type="entry name" value="C2"/>
    <property type="match status" value="1"/>
</dbReference>
<proteinExistence type="predicted"/>
<sequence>MSEGVDSQPVALGASRVELRVSCWSLPQRGSTIKPDPCLVLQLLSGKQWNEVGRSEVLHRSQNPVFAHVFALDYFFEEMQTLRFEVFDADGEDAENVGLEEGGLLGTVECTLGQVRTVLFPMSCLPWLSLNGTNHVDSPFCRKID</sequence>
<dbReference type="PANTHER" id="PTHR10857:SF102">
    <property type="entry name" value="C2 DOMAIN-CONTAINING PROTEIN"/>
    <property type="match status" value="1"/>
</dbReference>
<dbReference type="Gene3D" id="2.60.40.150">
    <property type="entry name" value="C2 domain"/>
    <property type="match status" value="1"/>
</dbReference>
<evidence type="ECO:0000313" key="2">
    <source>
        <dbReference type="Ensembl" id="ENSACAP00000034115.1"/>
    </source>
</evidence>
<dbReference type="SUPFAM" id="SSF49562">
    <property type="entry name" value="C2 domain (Calcium/lipid-binding domain, CaLB)"/>
    <property type="match status" value="1"/>
</dbReference>
<feature type="domain" description="C2" evidence="1">
    <location>
        <begin position="1"/>
        <end position="128"/>
    </location>
</feature>
<dbReference type="Proteomes" id="UP000001646">
    <property type="component" value="Unplaced"/>
</dbReference>
<dbReference type="InParanoid" id="A0A803TFX5"/>
<dbReference type="PROSITE" id="PS50004">
    <property type="entry name" value="C2"/>
    <property type="match status" value="1"/>
</dbReference>
<keyword evidence="3" id="KW-1185">Reference proteome</keyword>
<dbReference type="Ensembl" id="ENSACAT00000052925.1">
    <property type="protein sequence ID" value="ENSACAP00000034115.1"/>
    <property type="gene ID" value="ENSACAG00000044668.1"/>
</dbReference>
<dbReference type="CDD" id="cd04048">
    <property type="entry name" value="C2A_Copine"/>
    <property type="match status" value="1"/>
</dbReference>
<dbReference type="InterPro" id="IPR045052">
    <property type="entry name" value="Copine"/>
</dbReference>
<dbReference type="GO" id="GO:0005544">
    <property type="term" value="F:calcium-dependent phospholipid binding"/>
    <property type="evidence" value="ECO:0007669"/>
    <property type="project" value="InterPro"/>
</dbReference>
<dbReference type="GeneTree" id="ENSGT00940000161567"/>
<accession>A0A803TFX5</accession>
<dbReference type="KEGG" id="acs:103282585"/>
<name>A0A803TFX5_ANOCA</name>